<keyword evidence="2" id="KW-1185">Reference proteome</keyword>
<sequence length="70" mass="8212">MFLRTLQKEGVDRDSIKGMNLFGDEDDDVQMDDIMKKAYEEEHKETEHDKLLKAPIDLVRQGNEEFLSII</sequence>
<dbReference type="STRING" id="29170.A0A368GLD2"/>
<proteinExistence type="predicted"/>
<protein>
    <submittedName>
        <fullName evidence="1">Uncharacterized protein</fullName>
    </submittedName>
</protein>
<organism evidence="1 2">
    <name type="scientific">Ancylostoma caninum</name>
    <name type="common">Dog hookworm</name>
    <dbReference type="NCBI Taxonomy" id="29170"/>
    <lineage>
        <taxon>Eukaryota</taxon>
        <taxon>Metazoa</taxon>
        <taxon>Ecdysozoa</taxon>
        <taxon>Nematoda</taxon>
        <taxon>Chromadorea</taxon>
        <taxon>Rhabditida</taxon>
        <taxon>Rhabditina</taxon>
        <taxon>Rhabditomorpha</taxon>
        <taxon>Strongyloidea</taxon>
        <taxon>Ancylostomatidae</taxon>
        <taxon>Ancylostomatinae</taxon>
        <taxon>Ancylostoma</taxon>
    </lineage>
</organism>
<name>A0A368GLD2_ANCCA</name>
<dbReference type="Proteomes" id="UP000252519">
    <property type="component" value="Unassembled WGS sequence"/>
</dbReference>
<dbReference type="EMBL" id="JOJR01000139">
    <property type="protein sequence ID" value="RCN44069.1"/>
    <property type="molecule type" value="Genomic_DNA"/>
</dbReference>
<evidence type="ECO:0000313" key="2">
    <source>
        <dbReference type="Proteomes" id="UP000252519"/>
    </source>
</evidence>
<evidence type="ECO:0000313" key="1">
    <source>
        <dbReference type="EMBL" id="RCN44069.1"/>
    </source>
</evidence>
<dbReference type="AlphaFoldDB" id="A0A368GLD2"/>
<reference evidence="1 2" key="1">
    <citation type="submission" date="2014-10" db="EMBL/GenBank/DDBJ databases">
        <title>Draft genome of the hookworm Ancylostoma caninum.</title>
        <authorList>
            <person name="Mitreva M."/>
        </authorList>
    </citation>
    <scope>NUCLEOTIDE SEQUENCE [LARGE SCALE GENOMIC DNA]</scope>
    <source>
        <strain evidence="1 2">Baltimore</strain>
    </source>
</reference>
<accession>A0A368GLD2</accession>
<comment type="caution">
    <text evidence="1">The sequence shown here is derived from an EMBL/GenBank/DDBJ whole genome shotgun (WGS) entry which is preliminary data.</text>
</comment>
<gene>
    <name evidence="1" type="ORF">ANCCAN_09932</name>
</gene>